<comment type="catalytic activity">
    <reaction evidence="2">
        <text>2 GTP = 3',3'-c-di-GMP + 2 diphosphate</text>
        <dbReference type="Rhea" id="RHEA:24898"/>
        <dbReference type="ChEBI" id="CHEBI:33019"/>
        <dbReference type="ChEBI" id="CHEBI:37565"/>
        <dbReference type="ChEBI" id="CHEBI:58805"/>
        <dbReference type="EC" id="2.7.7.65"/>
    </reaction>
</comment>
<evidence type="ECO:0000259" key="4">
    <source>
        <dbReference type="PROSITE" id="PS50887"/>
    </source>
</evidence>
<dbReference type="SUPFAM" id="SSF55073">
    <property type="entry name" value="Nucleotide cyclase"/>
    <property type="match status" value="1"/>
</dbReference>
<keyword evidence="3" id="KW-0812">Transmembrane</keyword>
<feature type="transmembrane region" description="Helical" evidence="3">
    <location>
        <begin position="261"/>
        <end position="281"/>
    </location>
</feature>
<dbReference type="RefSeq" id="WP_167128372.1">
    <property type="nucleotide sequence ID" value="NZ_JAAQQR010000007.1"/>
</dbReference>
<comment type="caution">
    <text evidence="5">The sequence shown here is derived from an EMBL/GenBank/DDBJ whole genome shotgun (WGS) entry which is preliminary data.</text>
</comment>
<feature type="transmembrane region" description="Helical" evidence="3">
    <location>
        <begin position="12"/>
        <end position="32"/>
    </location>
</feature>
<reference evidence="5 6" key="1">
    <citation type="journal article" date="2011" name="Curr. Microbiol.">
        <title>Luteibacter jiangsuensis sp. nov.: a methamidophos-degrading bacterium isolated from a methamidophos-manufacturing factory.</title>
        <authorList>
            <person name="Wang L."/>
            <person name="Wang G.L."/>
            <person name="Li S.P."/>
            <person name="Jiang J.D."/>
        </authorList>
    </citation>
    <scope>NUCLEOTIDE SEQUENCE [LARGE SCALE GENOMIC DNA]</scope>
    <source>
        <strain evidence="5 6">CGMCC 1.10133</strain>
    </source>
</reference>
<feature type="transmembrane region" description="Helical" evidence="3">
    <location>
        <begin position="69"/>
        <end position="87"/>
    </location>
</feature>
<evidence type="ECO:0000313" key="6">
    <source>
        <dbReference type="Proteomes" id="UP001429601"/>
    </source>
</evidence>
<dbReference type="InterPro" id="IPR029787">
    <property type="entry name" value="Nucleotide_cyclase"/>
</dbReference>
<dbReference type="PANTHER" id="PTHR45138:SF9">
    <property type="entry name" value="DIGUANYLATE CYCLASE DGCM-RELATED"/>
    <property type="match status" value="1"/>
</dbReference>
<dbReference type="SMART" id="SM00267">
    <property type="entry name" value="GGDEF"/>
    <property type="match status" value="1"/>
</dbReference>
<dbReference type="InterPro" id="IPR000160">
    <property type="entry name" value="GGDEF_dom"/>
</dbReference>
<dbReference type="Pfam" id="PF00990">
    <property type="entry name" value="GGDEF"/>
    <property type="match status" value="1"/>
</dbReference>
<evidence type="ECO:0000256" key="1">
    <source>
        <dbReference type="ARBA" id="ARBA00012528"/>
    </source>
</evidence>
<evidence type="ECO:0000256" key="2">
    <source>
        <dbReference type="ARBA" id="ARBA00034247"/>
    </source>
</evidence>
<accession>A0ABX0Q6V8</accession>
<feature type="transmembrane region" description="Helical" evidence="3">
    <location>
        <begin position="219"/>
        <end position="241"/>
    </location>
</feature>
<dbReference type="EMBL" id="JAAQQR010000007">
    <property type="protein sequence ID" value="NID06279.1"/>
    <property type="molecule type" value="Genomic_DNA"/>
</dbReference>
<sequence length="499" mass="54595">MESGLGTRGYVGYGALLLVPPIVQFGLPWVLGRQMPELAYYLMLLAALMASATALVYSRTSAFDQRTVLCLALGLLLWVIGMGNAIANSDAEQNLISTYVYFVSYGLPLLYAAVATRDEPTTRSRRLVDGALLVLLVILCYLGVRDLQDDHGFLRSQYEPWVALAFDAENALLLMAFLVRSLAATDEREYRTFRTVTIFLGAYALASALHNHIEQLTGSAIVGAMADALPTMVFIFLICLLHGYRKPGAFELADRIWARRLAASFAPGILLAAIFALSVGVRGSQGVLGQLVLALAMLTYVIRVVQTQFWFAATRDRLAEALAAVERVSLLDELTGIPNRRAFENTLRERLRESMRDHKPVSALMIDVDRFKIFNDSRGHLDGDAALKAVARLLAGTLRRPADFIARYGGEEFVVLLPNTAEDGAQVVARRMNRSVYDAALAFDLGIDRRVTVSIGIATSGEIDAEGLVRRADDALYRAKANGRNGYAAAVERPVVSSP</sequence>
<feature type="domain" description="GGDEF" evidence="4">
    <location>
        <begin position="359"/>
        <end position="492"/>
    </location>
</feature>
<dbReference type="Proteomes" id="UP001429601">
    <property type="component" value="Unassembled WGS sequence"/>
</dbReference>
<name>A0ABX0Q6V8_9GAMM</name>
<feature type="transmembrane region" description="Helical" evidence="3">
    <location>
        <begin position="38"/>
        <end position="57"/>
    </location>
</feature>
<feature type="transmembrane region" description="Helical" evidence="3">
    <location>
        <begin position="127"/>
        <end position="144"/>
    </location>
</feature>
<dbReference type="PANTHER" id="PTHR45138">
    <property type="entry name" value="REGULATORY COMPONENTS OF SENSORY TRANSDUCTION SYSTEM"/>
    <property type="match status" value="1"/>
</dbReference>
<proteinExistence type="predicted"/>
<feature type="transmembrane region" description="Helical" evidence="3">
    <location>
        <begin position="164"/>
        <end position="183"/>
    </location>
</feature>
<dbReference type="EC" id="2.7.7.65" evidence="1"/>
<dbReference type="CDD" id="cd01949">
    <property type="entry name" value="GGDEF"/>
    <property type="match status" value="1"/>
</dbReference>
<keyword evidence="3" id="KW-0472">Membrane</keyword>
<organism evidence="5 6">
    <name type="scientific">Luteibacter jiangsuensis</name>
    <dbReference type="NCBI Taxonomy" id="637577"/>
    <lineage>
        <taxon>Bacteria</taxon>
        <taxon>Pseudomonadati</taxon>
        <taxon>Pseudomonadota</taxon>
        <taxon>Gammaproteobacteria</taxon>
        <taxon>Lysobacterales</taxon>
        <taxon>Rhodanobacteraceae</taxon>
        <taxon>Luteibacter</taxon>
    </lineage>
</organism>
<feature type="transmembrane region" description="Helical" evidence="3">
    <location>
        <begin position="195"/>
        <end position="213"/>
    </location>
</feature>
<dbReference type="InterPro" id="IPR043128">
    <property type="entry name" value="Rev_trsase/Diguanyl_cyclase"/>
</dbReference>
<evidence type="ECO:0000256" key="3">
    <source>
        <dbReference type="SAM" id="Phobius"/>
    </source>
</evidence>
<evidence type="ECO:0000313" key="5">
    <source>
        <dbReference type="EMBL" id="NID06279.1"/>
    </source>
</evidence>
<dbReference type="Gene3D" id="3.30.70.270">
    <property type="match status" value="1"/>
</dbReference>
<dbReference type="PROSITE" id="PS50887">
    <property type="entry name" value="GGDEF"/>
    <property type="match status" value="1"/>
</dbReference>
<dbReference type="InterPro" id="IPR050469">
    <property type="entry name" value="Diguanylate_Cyclase"/>
</dbReference>
<dbReference type="NCBIfam" id="TIGR00254">
    <property type="entry name" value="GGDEF"/>
    <property type="match status" value="1"/>
</dbReference>
<feature type="transmembrane region" description="Helical" evidence="3">
    <location>
        <begin position="99"/>
        <end position="115"/>
    </location>
</feature>
<protein>
    <recommendedName>
        <fullName evidence="1">diguanylate cyclase</fullName>
        <ecNumber evidence="1">2.7.7.65</ecNumber>
    </recommendedName>
</protein>
<keyword evidence="6" id="KW-1185">Reference proteome</keyword>
<gene>
    <name evidence="5" type="ORF">HBF26_15395</name>
</gene>
<feature type="transmembrane region" description="Helical" evidence="3">
    <location>
        <begin position="287"/>
        <end position="305"/>
    </location>
</feature>
<keyword evidence="3" id="KW-1133">Transmembrane helix</keyword>